<dbReference type="PANTHER" id="PTHR48183">
    <property type="entry name" value="PROTEIN, PUTATIVE-RELATED"/>
    <property type="match status" value="1"/>
</dbReference>
<feature type="transmembrane region" description="Helical" evidence="1">
    <location>
        <begin position="59"/>
        <end position="78"/>
    </location>
</feature>
<evidence type="ECO:0000313" key="3">
    <source>
        <dbReference type="Proteomes" id="UP000636709"/>
    </source>
</evidence>
<feature type="transmembrane region" description="Helical" evidence="1">
    <location>
        <begin position="26"/>
        <end position="47"/>
    </location>
</feature>
<dbReference type="PANTHER" id="PTHR48183:SF1">
    <property type="entry name" value="PROTEIN, PUTATIVE-RELATED"/>
    <property type="match status" value="1"/>
</dbReference>
<reference evidence="2" key="1">
    <citation type="submission" date="2020-07" db="EMBL/GenBank/DDBJ databases">
        <title>Genome sequence and genetic diversity analysis of an under-domesticated orphan crop, white fonio (Digitaria exilis).</title>
        <authorList>
            <person name="Bennetzen J.L."/>
            <person name="Chen S."/>
            <person name="Ma X."/>
            <person name="Wang X."/>
            <person name="Yssel A.E.J."/>
            <person name="Chaluvadi S.R."/>
            <person name="Johnson M."/>
            <person name="Gangashetty P."/>
            <person name="Hamidou F."/>
            <person name="Sanogo M.D."/>
            <person name="Zwaenepoel A."/>
            <person name="Wallace J."/>
            <person name="Van De Peer Y."/>
            <person name="Van Deynze A."/>
        </authorList>
    </citation>
    <scope>NUCLEOTIDE SEQUENCE</scope>
    <source>
        <tissue evidence="2">Leaves</tissue>
    </source>
</reference>
<accession>A0A835KLM6</accession>
<organism evidence="2 3">
    <name type="scientific">Digitaria exilis</name>
    <dbReference type="NCBI Taxonomy" id="1010633"/>
    <lineage>
        <taxon>Eukaryota</taxon>
        <taxon>Viridiplantae</taxon>
        <taxon>Streptophyta</taxon>
        <taxon>Embryophyta</taxon>
        <taxon>Tracheophyta</taxon>
        <taxon>Spermatophyta</taxon>
        <taxon>Magnoliopsida</taxon>
        <taxon>Liliopsida</taxon>
        <taxon>Poales</taxon>
        <taxon>Poaceae</taxon>
        <taxon>PACMAD clade</taxon>
        <taxon>Panicoideae</taxon>
        <taxon>Panicodae</taxon>
        <taxon>Paniceae</taxon>
        <taxon>Anthephorinae</taxon>
        <taxon>Digitaria</taxon>
    </lineage>
</organism>
<keyword evidence="1" id="KW-1133">Transmembrane helix</keyword>
<sequence>MEAPEFWGPGRAGPPALNGALQLHGLWASIFIFFPLQQAAGGLKMAAVDLSKLVKEKRFWVASFLVAYYTYYYYYLVIDLPSSAADSMMWMHLQGHMMWMQRQDAFKHKFSLDQEDADAAAPSSDSSSS</sequence>
<protein>
    <submittedName>
        <fullName evidence="2">Uncharacterized protein</fullName>
    </submittedName>
</protein>
<evidence type="ECO:0000256" key="1">
    <source>
        <dbReference type="SAM" id="Phobius"/>
    </source>
</evidence>
<gene>
    <name evidence="2" type="ORF">HU200_012718</name>
</gene>
<comment type="caution">
    <text evidence="2">The sequence shown here is derived from an EMBL/GenBank/DDBJ whole genome shotgun (WGS) entry which is preliminary data.</text>
</comment>
<keyword evidence="3" id="KW-1185">Reference proteome</keyword>
<dbReference type="EMBL" id="JACEFO010001043">
    <property type="protein sequence ID" value="KAF8749179.1"/>
    <property type="molecule type" value="Genomic_DNA"/>
</dbReference>
<evidence type="ECO:0000313" key="2">
    <source>
        <dbReference type="EMBL" id="KAF8749179.1"/>
    </source>
</evidence>
<name>A0A835KLM6_9POAL</name>
<proteinExistence type="predicted"/>
<dbReference type="Proteomes" id="UP000636709">
    <property type="component" value="Unassembled WGS sequence"/>
</dbReference>
<dbReference type="AlphaFoldDB" id="A0A835KLM6"/>
<keyword evidence="1" id="KW-0812">Transmembrane</keyword>
<keyword evidence="1" id="KW-0472">Membrane</keyword>
<dbReference type="OrthoDB" id="724715at2759"/>